<organism evidence="1 2">
    <name type="scientific">Nocardioides yefusunii</name>
    <dbReference type="NCBI Taxonomy" id="2500546"/>
    <lineage>
        <taxon>Bacteria</taxon>
        <taxon>Bacillati</taxon>
        <taxon>Actinomycetota</taxon>
        <taxon>Actinomycetes</taxon>
        <taxon>Propionibacteriales</taxon>
        <taxon>Nocardioidaceae</taxon>
        <taxon>Nocardioides</taxon>
    </lineage>
</organism>
<comment type="caution">
    <text evidence="1">The sequence shown here is derived from an EMBL/GenBank/DDBJ whole genome shotgun (WGS) entry which is preliminary data.</text>
</comment>
<dbReference type="EMBL" id="JBHSQI010000009">
    <property type="protein sequence ID" value="MFC6154820.1"/>
    <property type="molecule type" value="Genomic_DNA"/>
</dbReference>
<reference evidence="2" key="1">
    <citation type="journal article" date="2019" name="Int. J. Syst. Evol. Microbiol.">
        <title>The Global Catalogue of Microorganisms (GCM) 10K type strain sequencing project: providing services to taxonomists for standard genome sequencing and annotation.</title>
        <authorList>
            <consortium name="The Broad Institute Genomics Platform"/>
            <consortium name="The Broad Institute Genome Sequencing Center for Infectious Disease"/>
            <person name="Wu L."/>
            <person name="Ma J."/>
        </authorList>
    </citation>
    <scope>NUCLEOTIDE SEQUENCE [LARGE SCALE GENOMIC DNA]</scope>
    <source>
        <strain evidence="2">DFY28</strain>
    </source>
</reference>
<dbReference type="InterPro" id="IPR027417">
    <property type="entry name" value="P-loop_NTPase"/>
</dbReference>
<name>A0ABW1R3Y3_9ACTN</name>
<keyword evidence="2" id="KW-1185">Reference proteome</keyword>
<evidence type="ECO:0000313" key="1">
    <source>
        <dbReference type="EMBL" id="MFC6154820.1"/>
    </source>
</evidence>
<dbReference type="RefSeq" id="WP_277745802.1">
    <property type="nucleotide sequence ID" value="NZ_CP034929.1"/>
</dbReference>
<dbReference type="Proteomes" id="UP001596098">
    <property type="component" value="Unassembled WGS sequence"/>
</dbReference>
<gene>
    <name evidence="1" type="primary">dpdH</name>
    <name evidence="1" type="ORF">ACFPWU_14215</name>
</gene>
<proteinExistence type="predicted"/>
<accession>A0ABW1R3Y3</accession>
<evidence type="ECO:0000313" key="2">
    <source>
        <dbReference type="Proteomes" id="UP001596098"/>
    </source>
</evidence>
<protein>
    <submittedName>
        <fullName evidence="1">Protein DpdH</fullName>
    </submittedName>
</protein>
<sequence length="1020" mass="109645">MTLQTNHACWTIADVVSTIPTEAATPSAEVLLATHAPLRITRHEAIARGSGPTIIDEQTVLEEFLEREPTKGILVAPVVGESGTGKSHLVRWVHANLVSKAPGNVPRHIIYLRKTDTSLKNVVERLLVGQQGPQFDEIRNKLDTLGASVSQETMEGRILDSLAEALENHEVTGTTRILTGVSGLALFFRDPLFREHLRREGSFVQRRARHALHGRAVDEADIPLEFTAEELPLDIVDFASVLDAAAATQKIFRLVSTNANLQNAAVEMVNELLHVAVTRAVGLSVGDISQAFLQMRANLLGDEIILLIEDVALIQGVRRDLLDAIVEPAEDQGTVKYATVRTMMAVTSGYYNETLPETFRYRAEASGPRYQVDMDLANLEEDEDFFADFVGRYLNAARVGKEALEAAAPNIPNPCHKCPFMGPCHATFGHDSEEHGLYPYNKVAVRRVVQTLADSRPDGARTFNPRRVLAKGVRDALREGAGQITGGQFPPAEFLGGSNLSGLPTLPLGVRAKIEADLPEKDAGRAISLLTFWGDAGKKTIPSDLFRAFSQESFAEISTDDAVAPPLPDQDPIGSAPQRVSPYSPALVKKLKAIDLWSAGEATLAHNIASDLRSIVREALLAKVVWLAPLIKDPDSATINKAIKNSAYSISIAHAGENVLGTSPVLTIPRSAVMGQLFTGLLLLEAGHAQDAGSALASLDALVTAAVPAAQQAILKEYDAVDAVIVDVATSLLVGAARCGQLPSSPKDVDLLEAVLWAPNLDVERADAPSRTVAWLAAHQSYIKTRPAVVKNFVARVGAAQGVTGAVYGIDVARLLPLLRTAWKQAKSPTAESLVLPAWAKESERLSKDLKRAAAAQVAYWSDLVERAHVHLPAGSTWSETLDVLTSTFTVASQASLVIHPNMPALQAGLQEARAFEGRSVADVAKVLTQVAGLPQGSDPSRLIGIEVGGDLSRVVAMLEQSAKWVDNGLEIAKGNDDDDTTLEDKLQVAIDDLRAIVDEYTPDTDQQEQTFDGAGAEHV</sequence>
<dbReference type="NCBIfam" id="NF041065">
    <property type="entry name" value="DpdH"/>
    <property type="match status" value="1"/>
</dbReference>
<dbReference type="SUPFAM" id="SSF52540">
    <property type="entry name" value="P-loop containing nucleoside triphosphate hydrolases"/>
    <property type="match status" value="1"/>
</dbReference>